<evidence type="ECO:0000256" key="4">
    <source>
        <dbReference type="SAM" id="SignalP"/>
    </source>
</evidence>
<feature type="region of interest" description="Disordered" evidence="3">
    <location>
        <begin position="257"/>
        <end position="294"/>
    </location>
</feature>
<dbReference type="InterPro" id="IPR015425">
    <property type="entry name" value="FH2_Formin"/>
</dbReference>
<dbReference type="GO" id="GO:0016477">
    <property type="term" value="P:cell migration"/>
    <property type="evidence" value="ECO:0007669"/>
    <property type="project" value="TreeGrafter"/>
</dbReference>
<evidence type="ECO:0000256" key="2">
    <source>
        <dbReference type="SAM" id="Coils"/>
    </source>
</evidence>
<dbReference type="GO" id="GO:0051015">
    <property type="term" value="F:actin filament binding"/>
    <property type="evidence" value="ECO:0007669"/>
    <property type="project" value="TreeGrafter"/>
</dbReference>
<sequence length="395" mass="44880">MPLTKPYKKLLLLISVWQYGFQSVMGVEDSLKAIILCLKINSLKTQALVVKMLAQACIQSEYYERVVEALQFYAKATRETKPFEMLVTLMYQQPITPQFQTLCLIFFNSLISITPTFNLKVFHQQEIEDAGLDVERLERTLEGMEAASVRQCLKTWQENYINVQNVMDEFVSLRERTKYLRDEVDLLQTKLEELQKENTNLRKTNTEVDQQAEDYRLRATELQTTLENVVKQVQHEVDQVELPDDLITSVTEAAAAVTVPPTPSPPPPPPPPPPPLGAEGTLVPPPPPPPPGIDGSLSVKRRVNANKVRLPMLNWTPISRQSDASIYFKEIRDGDVLEMLDFADFDRKFELKASEASGDLIARKEQALKRAAEQITLIEPKRARNLGKCRNFLSV</sequence>
<dbReference type="GO" id="GO:0008360">
    <property type="term" value="P:regulation of cell shape"/>
    <property type="evidence" value="ECO:0007669"/>
    <property type="project" value="TreeGrafter"/>
</dbReference>
<dbReference type="InterPro" id="IPR011989">
    <property type="entry name" value="ARM-like"/>
</dbReference>
<evidence type="ECO:0000313" key="7">
    <source>
        <dbReference type="Proteomes" id="UP001249851"/>
    </source>
</evidence>
<organism evidence="6 7">
    <name type="scientific">Acropora cervicornis</name>
    <name type="common">Staghorn coral</name>
    <dbReference type="NCBI Taxonomy" id="6130"/>
    <lineage>
        <taxon>Eukaryota</taxon>
        <taxon>Metazoa</taxon>
        <taxon>Cnidaria</taxon>
        <taxon>Anthozoa</taxon>
        <taxon>Hexacorallia</taxon>
        <taxon>Scleractinia</taxon>
        <taxon>Astrocoeniina</taxon>
        <taxon>Acroporidae</taxon>
        <taxon>Acropora</taxon>
    </lineage>
</organism>
<accession>A0AAD9VCD1</accession>
<feature type="compositionally biased region" description="Pro residues" evidence="3">
    <location>
        <begin position="283"/>
        <end position="292"/>
    </location>
</feature>
<dbReference type="Proteomes" id="UP001249851">
    <property type="component" value="Unassembled WGS sequence"/>
</dbReference>
<reference evidence="6" key="2">
    <citation type="journal article" date="2023" name="Science">
        <title>Genomic signatures of disease resistance in endangered staghorn corals.</title>
        <authorList>
            <person name="Vollmer S.V."/>
            <person name="Selwyn J.D."/>
            <person name="Despard B.A."/>
            <person name="Roesel C.L."/>
        </authorList>
    </citation>
    <scope>NUCLEOTIDE SEQUENCE</scope>
    <source>
        <strain evidence="6">K2</strain>
    </source>
</reference>
<dbReference type="PROSITE" id="PS51444">
    <property type="entry name" value="FH2"/>
    <property type="match status" value="1"/>
</dbReference>
<reference evidence="6" key="1">
    <citation type="journal article" date="2023" name="G3 (Bethesda)">
        <title>Whole genome assembly and annotation of the endangered Caribbean coral Acropora cervicornis.</title>
        <authorList>
            <person name="Selwyn J.D."/>
            <person name="Vollmer S.V."/>
        </authorList>
    </citation>
    <scope>NUCLEOTIDE SEQUENCE</scope>
    <source>
        <strain evidence="6">K2</strain>
    </source>
</reference>
<dbReference type="Gene3D" id="1.25.10.10">
    <property type="entry name" value="Leucine-rich Repeat Variant"/>
    <property type="match status" value="1"/>
</dbReference>
<comment type="caution">
    <text evidence="6">The sequence shown here is derived from an EMBL/GenBank/DDBJ whole genome shotgun (WGS) entry which is preliminary data.</text>
</comment>
<keyword evidence="7" id="KW-1185">Reference proteome</keyword>
<dbReference type="InterPro" id="IPR043592">
    <property type="entry name" value="FMNL_animal"/>
</dbReference>
<feature type="chain" id="PRO_5042120262" evidence="4">
    <location>
        <begin position="27"/>
        <end position="395"/>
    </location>
</feature>
<proteinExistence type="inferred from homology"/>
<name>A0AAD9VCD1_ACRCE</name>
<dbReference type="InterPro" id="IPR042201">
    <property type="entry name" value="FH2_Formin_sf"/>
</dbReference>
<feature type="domain" description="FH2" evidence="5">
    <location>
        <begin position="300"/>
        <end position="395"/>
    </location>
</feature>
<dbReference type="InterPro" id="IPR016024">
    <property type="entry name" value="ARM-type_fold"/>
</dbReference>
<keyword evidence="2" id="KW-0175">Coiled coil</keyword>
<dbReference type="GO" id="GO:0030866">
    <property type="term" value="P:cortical actin cytoskeleton organization"/>
    <property type="evidence" value="ECO:0007669"/>
    <property type="project" value="TreeGrafter"/>
</dbReference>
<dbReference type="SUPFAM" id="SSF48371">
    <property type="entry name" value="ARM repeat"/>
    <property type="match status" value="1"/>
</dbReference>
<evidence type="ECO:0000256" key="3">
    <source>
        <dbReference type="SAM" id="MobiDB-lite"/>
    </source>
</evidence>
<feature type="coiled-coil region" evidence="2">
    <location>
        <begin position="120"/>
        <end position="147"/>
    </location>
</feature>
<dbReference type="InterPro" id="IPR010472">
    <property type="entry name" value="FH3_dom"/>
</dbReference>
<dbReference type="AlphaFoldDB" id="A0AAD9VCD1"/>
<comment type="similarity">
    <text evidence="1">Belongs to the formin homology family.</text>
</comment>
<dbReference type="SMART" id="SM01139">
    <property type="entry name" value="Drf_FH3"/>
    <property type="match status" value="1"/>
</dbReference>
<gene>
    <name evidence="6" type="ORF">P5673_006174</name>
</gene>
<dbReference type="PANTHER" id="PTHR45857">
    <property type="entry name" value="FORMIN-LIKE PROTEIN"/>
    <property type="match status" value="1"/>
</dbReference>
<dbReference type="EMBL" id="JARQWQ010000010">
    <property type="protein sequence ID" value="KAK2569266.1"/>
    <property type="molecule type" value="Genomic_DNA"/>
</dbReference>
<evidence type="ECO:0000256" key="1">
    <source>
        <dbReference type="ARBA" id="ARBA00023449"/>
    </source>
</evidence>
<feature type="coiled-coil region" evidence="2">
    <location>
        <begin position="177"/>
        <end position="232"/>
    </location>
</feature>
<protein>
    <submittedName>
        <fullName evidence="6">Formin-like protein</fullName>
    </submittedName>
</protein>
<evidence type="ECO:0000313" key="6">
    <source>
        <dbReference type="EMBL" id="KAK2569266.1"/>
    </source>
</evidence>
<evidence type="ECO:0000259" key="5">
    <source>
        <dbReference type="PROSITE" id="PS51444"/>
    </source>
</evidence>
<feature type="compositionally biased region" description="Pro residues" evidence="3">
    <location>
        <begin position="260"/>
        <end position="276"/>
    </location>
</feature>
<dbReference type="GO" id="GO:0005829">
    <property type="term" value="C:cytosol"/>
    <property type="evidence" value="ECO:0007669"/>
    <property type="project" value="TreeGrafter"/>
</dbReference>
<dbReference type="Gene3D" id="1.20.58.2220">
    <property type="entry name" value="Formin, FH2 domain"/>
    <property type="match status" value="1"/>
</dbReference>
<keyword evidence="4" id="KW-0732">Signal</keyword>
<dbReference type="SUPFAM" id="SSF101447">
    <property type="entry name" value="Formin homology 2 domain (FH2 domain)"/>
    <property type="match status" value="1"/>
</dbReference>
<feature type="signal peptide" evidence="4">
    <location>
        <begin position="1"/>
        <end position="26"/>
    </location>
</feature>
<dbReference type="PANTHER" id="PTHR45857:SF4">
    <property type="entry name" value="FORMIN-LIKE PROTEIN"/>
    <property type="match status" value="1"/>
</dbReference>